<keyword evidence="2" id="KW-1185">Reference proteome</keyword>
<evidence type="ECO:0000313" key="1">
    <source>
        <dbReference type="EMBL" id="AFZ33915.1"/>
    </source>
</evidence>
<reference evidence="2" key="1">
    <citation type="journal article" date="2013" name="Proc. Natl. Acad. Sci. U.S.A.">
        <title>Improving the coverage of the cyanobacterial phylum using diversity-driven genome sequencing.</title>
        <authorList>
            <person name="Shih P.M."/>
            <person name="Wu D."/>
            <person name="Latifi A."/>
            <person name="Axen S.D."/>
            <person name="Fewer D.P."/>
            <person name="Talla E."/>
            <person name="Calteau A."/>
            <person name="Cai F."/>
            <person name="Tandeau de Marsac N."/>
            <person name="Rippka R."/>
            <person name="Herdman M."/>
            <person name="Sivonen K."/>
            <person name="Coursin T."/>
            <person name="Laurent T."/>
            <person name="Goodwin L."/>
            <person name="Nolan M."/>
            <person name="Davenport K.W."/>
            <person name="Han C.S."/>
            <person name="Rubin E.M."/>
            <person name="Eisen J.A."/>
            <person name="Woyke T."/>
            <person name="Gugger M."/>
            <person name="Kerfeld C.A."/>
        </authorList>
    </citation>
    <scope>NUCLEOTIDE SEQUENCE [LARGE SCALE GENOMIC DNA]</scope>
    <source>
        <strain evidence="2">ATCC 29371 / PCC 7437</strain>
    </source>
</reference>
<dbReference type="HOGENOM" id="CLU_2847677_0_0_3"/>
<evidence type="ECO:0000313" key="2">
    <source>
        <dbReference type="Proteomes" id="UP000010473"/>
    </source>
</evidence>
<proteinExistence type="predicted"/>
<dbReference type="RefSeq" id="WP_015191588.1">
    <property type="nucleotide sequence ID" value="NC_019748.1"/>
</dbReference>
<name>K9XMT8_STAC7</name>
<gene>
    <name evidence="1" type="ordered locus">Sta7437_0302</name>
</gene>
<protein>
    <submittedName>
        <fullName evidence="1">Uncharacterized protein</fullName>
    </submittedName>
</protein>
<dbReference type="AlphaFoldDB" id="K9XMT8"/>
<dbReference type="OrthoDB" id="9852607at2"/>
<organism evidence="1 2">
    <name type="scientific">Stanieria cyanosphaera (strain ATCC 29371 / PCC 7437)</name>
    <dbReference type="NCBI Taxonomy" id="111780"/>
    <lineage>
        <taxon>Bacteria</taxon>
        <taxon>Bacillati</taxon>
        <taxon>Cyanobacteriota</taxon>
        <taxon>Cyanophyceae</taxon>
        <taxon>Pleurocapsales</taxon>
        <taxon>Dermocarpellaceae</taxon>
        <taxon>Stanieria</taxon>
    </lineage>
</organism>
<dbReference type="EMBL" id="CP003653">
    <property type="protein sequence ID" value="AFZ33915.1"/>
    <property type="molecule type" value="Genomic_DNA"/>
</dbReference>
<sequence length="65" mass="7482">MNQILTYCNRLPQLWLGFQQYFSQSTEENIETKTVNSAAQIEAYLQADDNQPVSGMTLFLYGDQD</sequence>
<dbReference type="KEGG" id="scs:Sta7437_0302"/>
<dbReference type="Proteomes" id="UP000010473">
    <property type="component" value="Chromosome"/>
</dbReference>
<accession>K9XMT8</accession>